<gene>
    <name evidence="1" type="ORF">BpHYR1_044094</name>
</gene>
<dbReference type="Proteomes" id="UP000276133">
    <property type="component" value="Unassembled WGS sequence"/>
</dbReference>
<dbReference type="EMBL" id="REGN01002977">
    <property type="protein sequence ID" value="RNA25100.1"/>
    <property type="molecule type" value="Genomic_DNA"/>
</dbReference>
<organism evidence="1 2">
    <name type="scientific">Brachionus plicatilis</name>
    <name type="common">Marine rotifer</name>
    <name type="synonym">Brachionus muelleri</name>
    <dbReference type="NCBI Taxonomy" id="10195"/>
    <lineage>
        <taxon>Eukaryota</taxon>
        <taxon>Metazoa</taxon>
        <taxon>Spiralia</taxon>
        <taxon>Gnathifera</taxon>
        <taxon>Rotifera</taxon>
        <taxon>Eurotatoria</taxon>
        <taxon>Monogononta</taxon>
        <taxon>Pseudotrocha</taxon>
        <taxon>Ploima</taxon>
        <taxon>Brachionidae</taxon>
        <taxon>Brachionus</taxon>
    </lineage>
</organism>
<dbReference type="AlphaFoldDB" id="A0A3M7RNW4"/>
<sequence>METAKWKHGQIKLRNARKPFFWILAEMRFFKKIKKYGFIVQGLFPQGTNMHEHTQILLPNHHTASVPTPWHYTRQL</sequence>
<evidence type="ECO:0000313" key="2">
    <source>
        <dbReference type="Proteomes" id="UP000276133"/>
    </source>
</evidence>
<keyword evidence="2" id="KW-1185">Reference proteome</keyword>
<comment type="caution">
    <text evidence="1">The sequence shown here is derived from an EMBL/GenBank/DDBJ whole genome shotgun (WGS) entry which is preliminary data.</text>
</comment>
<name>A0A3M7RNW4_BRAPC</name>
<reference evidence="1 2" key="1">
    <citation type="journal article" date="2018" name="Sci. Rep.">
        <title>Genomic signatures of local adaptation to the degree of environmental predictability in rotifers.</title>
        <authorList>
            <person name="Franch-Gras L."/>
            <person name="Hahn C."/>
            <person name="Garcia-Roger E.M."/>
            <person name="Carmona M.J."/>
            <person name="Serra M."/>
            <person name="Gomez A."/>
        </authorList>
    </citation>
    <scope>NUCLEOTIDE SEQUENCE [LARGE SCALE GENOMIC DNA]</scope>
    <source>
        <strain evidence="1">HYR1</strain>
    </source>
</reference>
<protein>
    <submittedName>
        <fullName evidence="1">Uncharacterized protein</fullName>
    </submittedName>
</protein>
<evidence type="ECO:0000313" key="1">
    <source>
        <dbReference type="EMBL" id="RNA25100.1"/>
    </source>
</evidence>
<accession>A0A3M7RNW4</accession>
<proteinExistence type="predicted"/>